<protein>
    <submittedName>
        <fullName evidence="2">Uncharacterized protein</fullName>
    </submittedName>
</protein>
<organism evidence="2 3">
    <name type="scientific">Cocos nucifera</name>
    <name type="common">Coconut palm</name>
    <dbReference type="NCBI Taxonomy" id="13894"/>
    <lineage>
        <taxon>Eukaryota</taxon>
        <taxon>Viridiplantae</taxon>
        <taxon>Streptophyta</taxon>
        <taxon>Embryophyta</taxon>
        <taxon>Tracheophyta</taxon>
        <taxon>Spermatophyta</taxon>
        <taxon>Magnoliopsida</taxon>
        <taxon>Liliopsida</taxon>
        <taxon>Arecaceae</taxon>
        <taxon>Arecoideae</taxon>
        <taxon>Cocoseae</taxon>
        <taxon>Attaleinae</taxon>
        <taxon>Cocos</taxon>
    </lineage>
</organism>
<proteinExistence type="predicted"/>
<name>A0A8K0HWJ3_COCNU</name>
<comment type="caution">
    <text evidence="2">The sequence shown here is derived from an EMBL/GenBank/DDBJ whole genome shotgun (WGS) entry which is preliminary data.</text>
</comment>
<dbReference type="Proteomes" id="UP000797356">
    <property type="component" value="Chromosome 1"/>
</dbReference>
<reference evidence="2" key="1">
    <citation type="journal article" date="2017" name="Gigascience">
        <title>The genome draft of coconut (Cocos nucifera).</title>
        <authorList>
            <person name="Xiao Y."/>
            <person name="Xu P."/>
            <person name="Fan H."/>
            <person name="Baudouin L."/>
            <person name="Xia W."/>
            <person name="Bocs S."/>
            <person name="Xu J."/>
            <person name="Li Q."/>
            <person name="Guo A."/>
            <person name="Zhou L."/>
            <person name="Li J."/>
            <person name="Wu Y."/>
            <person name="Ma Z."/>
            <person name="Armero A."/>
            <person name="Issali A.E."/>
            <person name="Liu N."/>
            <person name="Peng M."/>
            <person name="Yang Y."/>
        </authorList>
    </citation>
    <scope>NUCLEOTIDE SEQUENCE</scope>
    <source>
        <tissue evidence="2">Spear leaf of Hainan Tall coconut</tissue>
    </source>
</reference>
<feature type="region of interest" description="Disordered" evidence="1">
    <location>
        <begin position="44"/>
        <end position="106"/>
    </location>
</feature>
<accession>A0A8K0HWJ3</accession>
<sequence>MVRWGSVKKWGTKRVARDRGMVALVEGRRQQRYHRLRKGAGVVWGEREHKRKEKGGGEPTMGGGEEPVAVWGEEEHKRKKRVDGSVMDGGEETAVVWGEGDEWENG</sequence>
<dbReference type="AlphaFoldDB" id="A0A8K0HWJ3"/>
<evidence type="ECO:0000256" key="1">
    <source>
        <dbReference type="SAM" id="MobiDB-lite"/>
    </source>
</evidence>
<evidence type="ECO:0000313" key="3">
    <source>
        <dbReference type="Proteomes" id="UP000797356"/>
    </source>
</evidence>
<dbReference type="EMBL" id="CM017872">
    <property type="protein sequence ID" value="KAG1327530.1"/>
    <property type="molecule type" value="Genomic_DNA"/>
</dbReference>
<gene>
    <name evidence="2" type="ORF">COCNU_01G014640</name>
</gene>
<reference evidence="2" key="2">
    <citation type="submission" date="2019-07" db="EMBL/GenBank/DDBJ databases">
        <authorList>
            <person name="Yang Y."/>
            <person name="Bocs S."/>
            <person name="Baudouin L."/>
        </authorList>
    </citation>
    <scope>NUCLEOTIDE SEQUENCE</scope>
    <source>
        <tissue evidence="2">Spear leaf of Hainan Tall coconut</tissue>
    </source>
</reference>
<evidence type="ECO:0000313" key="2">
    <source>
        <dbReference type="EMBL" id="KAG1327530.1"/>
    </source>
</evidence>
<keyword evidence="3" id="KW-1185">Reference proteome</keyword>